<evidence type="ECO:0000313" key="8">
    <source>
        <dbReference type="EMBL" id="MBB5752374.1"/>
    </source>
</evidence>
<dbReference type="Pfam" id="PF25954">
    <property type="entry name" value="Beta-barrel_RND_2"/>
    <property type="match status" value="1"/>
</dbReference>
<protein>
    <submittedName>
        <fullName evidence="8">Membrane fusion protein (Multidrug efflux system)</fullName>
    </submittedName>
</protein>
<dbReference type="SUPFAM" id="SSF111369">
    <property type="entry name" value="HlyD-like secretion proteins"/>
    <property type="match status" value="1"/>
</dbReference>
<evidence type="ECO:0000313" key="9">
    <source>
        <dbReference type="Proteomes" id="UP000523821"/>
    </source>
</evidence>
<feature type="domain" description="CusB-like beta-barrel" evidence="6">
    <location>
        <begin position="204"/>
        <end position="275"/>
    </location>
</feature>
<dbReference type="Gene3D" id="1.10.287.470">
    <property type="entry name" value="Helix hairpin bin"/>
    <property type="match status" value="1"/>
</dbReference>
<dbReference type="EMBL" id="JACHOO010000003">
    <property type="protein sequence ID" value="MBB5752374.1"/>
    <property type="molecule type" value="Genomic_DNA"/>
</dbReference>
<dbReference type="InterPro" id="IPR058627">
    <property type="entry name" value="MdtA-like_C"/>
</dbReference>
<dbReference type="Gene3D" id="2.40.30.170">
    <property type="match status" value="1"/>
</dbReference>
<evidence type="ECO:0000256" key="3">
    <source>
        <dbReference type="ARBA" id="ARBA00022448"/>
    </source>
</evidence>
<gene>
    <name evidence="8" type="ORF">GGQ63_001428</name>
</gene>
<dbReference type="Gene3D" id="2.40.420.20">
    <property type="match status" value="1"/>
</dbReference>
<dbReference type="PANTHER" id="PTHR30469">
    <property type="entry name" value="MULTIDRUG RESISTANCE PROTEIN MDTA"/>
    <property type="match status" value="1"/>
</dbReference>
<name>A0A7W9CVC8_9HYPH</name>
<dbReference type="InterPro" id="IPR058792">
    <property type="entry name" value="Beta-barrel_RND_2"/>
</dbReference>
<comment type="similarity">
    <text evidence="2">Belongs to the membrane fusion protein (MFP) (TC 8.A.1) family.</text>
</comment>
<evidence type="ECO:0000259" key="5">
    <source>
        <dbReference type="Pfam" id="PF25917"/>
    </source>
</evidence>
<accession>A0A7W9CVC8</accession>
<comment type="subcellular location">
    <subcellularLocation>
        <location evidence="1">Cell envelope</location>
    </subcellularLocation>
</comment>
<dbReference type="RefSeq" id="WP_183854115.1">
    <property type="nucleotide sequence ID" value="NZ_JACHOO010000003.1"/>
</dbReference>
<dbReference type="InterPro" id="IPR058625">
    <property type="entry name" value="MdtA-like_BSH"/>
</dbReference>
<dbReference type="NCBIfam" id="TIGR01730">
    <property type="entry name" value="RND_mfp"/>
    <property type="match status" value="1"/>
</dbReference>
<dbReference type="AlphaFoldDB" id="A0A7W9CVC8"/>
<dbReference type="GO" id="GO:1990281">
    <property type="term" value="C:efflux pump complex"/>
    <property type="evidence" value="ECO:0007669"/>
    <property type="project" value="TreeGrafter"/>
</dbReference>
<dbReference type="PANTHER" id="PTHR30469:SF11">
    <property type="entry name" value="BLL4320 PROTEIN"/>
    <property type="match status" value="1"/>
</dbReference>
<dbReference type="GO" id="GO:0015562">
    <property type="term" value="F:efflux transmembrane transporter activity"/>
    <property type="evidence" value="ECO:0007669"/>
    <property type="project" value="TreeGrafter"/>
</dbReference>
<keyword evidence="9" id="KW-1185">Reference proteome</keyword>
<keyword evidence="3" id="KW-0813">Transport</keyword>
<dbReference type="Gene3D" id="2.40.50.100">
    <property type="match status" value="1"/>
</dbReference>
<comment type="caution">
    <text evidence="8">The sequence shown here is derived from an EMBL/GenBank/DDBJ whole genome shotgun (WGS) entry which is preliminary data.</text>
</comment>
<feature type="region of interest" description="Disordered" evidence="4">
    <location>
        <begin position="365"/>
        <end position="390"/>
    </location>
</feature>
<sequence>MKRVLLAVLLLIVVAVVAGALIWFNVFSNKMTAQFFANMPVPTVTISTVEVQPVDWTPGIEAVGTVQASQGVDVAVEVGGIVKDIRFKANDRVSAGQLLVQIDDAVERAGLLGARSSLATAREALERTQRLLDRGVSTVADLQSSQNQVDTAQGSLATIEATIDQKAIKAPFAGTIGIPKIDVGQYVQPATVVATLQDLETMKVNFTVPEQQLSSLSIGQAAQFGLNEGELPYGGQLSGIDPKIDPSSRLVSVQAQVANSDGVLRPGQFIRVRVNLPEEKGIIALPQTAVTVSLYGSYVYVVEEAPAKEGEAAPAAQGAAGQAPAGPKLVARQVFVETGRRVGDKIEITRGLKAGAQVVTAGQNKLSPGSPVAIDNSVQPAGVAEAQATK</sequence>
<evidence type="ECO:0000259" key="7">
    <source>
        <dbReference type="Pfam" id="PF25967"/>
    </source>
</evidence>
<proteinExistence type="inferred from homology"/>
<dbReference type="InterPro" id="IPR006143">
    <property type="entry name" value="RND_pump_MFP"/>
</dbReference>
<feature type="domain" description="Multidrug resistance protein MdtA-like barrel-sandwich hybrid" evidence="5">
    <location>
        <begin position="72"/>
        <end position="191"/>
    </location>
</feature>
<organism evidence="8 9">
    <name type="scientific">Prosthecomicrobium pneumaticum</name>
    <dbReference type="NCBI Taxonomy" id="81895"/>
    <lineage>
        <taxon>Bacteria</taxon>
        <taxon>Pseudomonadati</taxon>
        <taxon>Pseudomonadota</taxon>
        <taxon>Alphaproteobacteria</taxon>
        <taxon>Hyphomicrobiales</taxon>
        <taxon>Kaistiaceae</taxon>
        <taxon>Prosthecomicrobium</taxon>
    </lineage>
</organism>
<dbReference type="Pfam" id="PF25967">
    <property type="entry name" value="RND-MFP_C"/>
    <property type="match status" value="1"/>
</dbReference>
<dbReference type="Proteomes" id="UP000523821">
    <property type="component" value="Unassembled WGS sequence"/>
</dbReference>
<feature type="domain" description="Multidrug resistance protein MdtA-like C-terminal permuted SH3" evidence="7">
    <location>
        <begin position="336"/>
        <end position="363"/>
    </location>
</feature>
<evidence type="ECO:0000256" key="4">
    <source>
        <dbReference type="SAM" id="MobiDB-lite"/>
    </source>
</evidence>
<reference evidence="8 9" key="1">
    <citation type="submission" date="2020-08" db="EMBL/GenBank/DDBJ databases">
        <title>Genomic Encyclopedia of Type Strains, Phase IV (KMG-IV): sequencing the most valuable type-strain genomes for metagenomic binning, comparative biology and taxonomic classification.</title>
        <authorList>
            <person name="Goeker M."/>
        </authorList>
    </citation>
    <scope>NUCLEOTIDE SEQUENCE [LARGE SCALE GENOMIC DNA]</scope>
    <source>
        <strain evidence="8 9">DSM 16268</strain>
    </source>
</reference>
<dbReference type="FunFam" id="2.40.30.170:FF:000010">
    <property type="entry name" value="Efflux RND transporter periplasmic adaptor subunit"/>
    <property type="match status" value="1"/>
</dbReference>
<evidence type="ECO:0000256" key="1">
    <source>
        <dbReference type="ARBA" id="ARBA00004196"/>
    </source>
</evidence>
<evidence type="ECO:0000256" key="2">
    <source>
        <dbReference type="ARBA" id="ARBA00009477"/>
    </source>
</evidence>
<dbReference type="Pfam" id="PF25917">
    <property type="entry name" value="BSH_RND"/>
    <property type="match status" value="1"/>
</dbReference>
<evidence type="ECO:0000259" key="6">
    <source>
        <dbReference type="Pfam" id="PF25954"/>
    </source>
</evidence>